<feature type="transmembrane region" description="Helical" evidence="1">
    <location>
        <begin position="28"/>
        <end position="47"/>
    </location>
</feature>
<evidence type="ECO:0000256" key="1">
    <source>
        <dbReference type="SAM" id="Phobius"/>
    </source>
</evidence>
<dbReference type="EMBL" id="ML734560">
    <property type="protein sequence ID" value="KAB8251349.1"/>
    <property type="molecule type" value="Genomic_DNA"/>
</dbReference>
<keyword evidence="1" id="KW-0472">Membrane</keyword>
<proteinExistence type="predicted"/>
<organism evidence="2">
    <name type="scientific">Aspergillus flavus</name>
    <dbReference type="NCBI Taxonomy" id="5059"/>
    <lineage>
        <taxon>Eukaryota</taxon>
        <taxon>Fungi</taxon>
        <taxon>Dikarya</taxon>
        <taxon>Ascomycota</taxon>
        <taxon>Pezizomycotina</taxon>
        <taxon>Eurotiomycetes</taxon>
        <taxon>Eurotiomycetidae</taxon>
        <taxon>Eurotiales</taxon>
        <taxon>Aspergillaceae</taxon>
        <taxon>Aspergillus</taxon>
        <taxon>Aspergillus subgen. Circumdati</taxon>
    </lineage>
</organism>
<evidence type="ECO:0000313" key="2">
    <source>
        <dbReference type="EMBL" id="KAB8251349.1"/>
    </source>
</evidence>
<keyword evidence="1" id="KW-1133">Transmembrane helix</keyword>
<keyword evidence="1" id="KW-0812">Transmembrane</keyword>
<accession>A0A5N6HCG1</accession>
<dbReference type="Proteomes" id="UP000325434">
    <property type="component" value="Unassembled WGS sequence"/>
</dbReference>
<protein>
    <submittedName>
        <fullName evidence="2">Uncharacterized protein</fullName>
    </submittedName>
</protein>
<name>A0A5N6HCG1_ASPFL</name>
<dbReference type="AlphaFoldDB" id="A0A5N6HCG1"/>
<gene>
    <name evidence="2" type="ORF">BDV35DRAFT_9298</name>
</gene>
<sequence length="61" mass="6876">MLSLLGSPDIGIPLDLSLLAPDLDIPNFFSFFSPFASCSINIFFRVFQVVRQKLIDLIVHH</sequence>
<reference evidence="2" key="1">
    <citation type="submission" date="2019-04" db="EMBL/GenBank/DDBJ databases">
        <title>Friends and foes A comparative genomics study of 23 Aspergillus species from section Flavi.</title>
        <authorList>
            <consortium name="DOE Joint Genome Institute"/>
            <person name="Kjaerbolling I."/>
            <person name="Vesth T."/>
            <person name="Frisvad J.C."/>
            <person name="Nybo J.L."/>
            <person name="Theobald S."/>
            <person name="Kildgaard S."/>
            <person name="Isbrandt T."/>
            <person name="Kuo A."/>
            <person name="Sato A."/>
            <person name="Lyhne E.K."/>
            <person name="Kogle M.E."/>
            <person name="Wiebenga A."/>
            <person name="Kun R.S."/>
            <person name="Lubbers R.J."/>
            <person name="Makela M.R."/>
            <person name="Barry K."/>
            <person name="Chovatia M."/>
            <person name="Clum A."/>
            <person name="Daum C."/>
            <person name="Haridas S."/>
            <person name="He G."/>
            <person name="LaButti K."/>
            <person name="Lipzen A."/>
            <person name="Mondo S."/>
            <person name="Riley R."/>
            <person name="Salamov A."/>
            <person name="Simmons B.A."/>
            <person name="Magnuson J.K."/>
            <person name="Henrissat B."/>
            <person name="Mortensen U.H."/>
            <person name="Larsen T.O."/>
            <person name="Devries R.P."/>
            <person name="Grigoriev I.V."/>
            <person name="Machida M."/>
            <person name="Baker S.E."/>
            <person name="Andersen M.R."/>
        </authorList>
    </citation>
    <scope>NUCLEOTIDE SEQUENCE [LARGE SCALE GENOMIC DNA]</scope>
    <source>
        <strain evidence="2">CBS 121.62</strain>
    </source>
</reference>